<evidence type="ECO:0000256" key="3">
    <source>
        <dbReference type="ARBA" id="ARBA00022723"/>
    </source>
</evidence>
<feature type="binding site" description="axial binding residue" evidence="7">
    <location>
        <position position="445"/>
    </location>
    <ligand>
        <name>heme</name>
        <dbReference type="ChEBI" id="CHEBI:30413"/>
    </ligand>
    <ligandPart>
        <name>Fe</name>
        <dbReference type="ChEBI" id="CHEBI:18248"/>
    </ligandPart>
</feature>
<comment type="similarity">
    <text evidence="8">Belongs to the cytochrome P450 family.</text>
</comment>
<dbReference type="GO" id="GO:0016705">
    <property type="term" value="F:oxidoreductase activity, acting on paired donors, with incorporation or reduction of molecular oxygen"/>
    <property type="evidence" value="ECO:0007669"/>
    <property type="project" value="InterPro"/>
</dbReference>
<evidence type="ECO:0000313" key="11">
    <source>
        <dbReference type="Proteomes" id="UP001141806"/>
    </source>
</evidence>
<sequence>MEMEVLSFCYFLLFLALFFISKHLLLKQKNLPPNGPLCLPIIGHLYLLKKPLHRTLAHISNHYGPILLLHFGSRRVLLVSSPSAAEECFTTNDIIFANRPRLLVGKYLGYNHTQLTWAPYGHHWRNLRRITALEIFSSNRLQMFSEVRIREVRSLLGRLAGNSFQTVDMKSLFFELTLNVMMMMIAGKRYYGDNVRDLEKAKRFIEIVKETFAVAGVSNVGDFFPILRWVGGFRGFEKKLENLQRKRTRFMQELIEEHQMGENRTQSEEEKMEKTKTMLDVLLSLQEAEPEYYSDEIIIGIILTLLSAGTDTSSGTMEWAMSLLLNHPKVLKKAQAEIDASVGQDRLLEESDLSNLPYLHCIISETLRMCPAAPLLVPHESAEECIIGSYTVPCGTMLLVNTWAIQNDPKLWVEPTEFRPERMEGIEGVRNGFKLMPFGSGRRGCPGESLAMRVVGLALGSLIQCFEWERVEEEMVDMKEGTGLTLPKAKPLLARCTPRSTMLGLLSHL</sequence>
<evidence type="ECO:0000256" key="1">
    <source>
        <dbReference type="ARBA" id="ARBA00004370"/>
    </source>
</evidence>
<dbReference type="AlphaFoldDB" id="A0A9Q0QPP0"/>
<evidence type="ECO:0000256" key="5">
    <source>
        <dbReference type="ARBA" id="ARBA00023004"/>
    </source>
</evidence>
<dbReference type="Gene3D" id="1.10.630.10">
    <property type="entry name" value="Cytochrome P450"/>
    <property type="match status" value="1"/>
</dbReference>
<gene>
    <name evidence="10" type="ORF">NE237_019124</name>
</gene>
<dbReference type="PRINTS" id="PR00385">
    <property type="entry name" value="P450"/>
</dbReference>
<keyword evidence="11" id="KW-1185">Reference proteome</keyword>
<keyword evidence="5 7" id="KW-0408">Iron</keyword>
<dbReference type="Proteomes" id="UP001141806">
    <property type="component" value="Unassembled WGS sequence"/>
</dbReference>
<dbReference type="PANTHER" id="PTHR47947">
    <property type="entry name" value="CYTOCHROME P450 82C3-RELATED"/>
    <property type="match status" value="1"/>
</dbReference>
<evidence type="ECO:0008006" key="12">
    <source>
        <dbReference type="Google" id="ProtNLM"/>
    </source>
</evidence>
<feature type="coiled-coil region" evidence="9">
    <location>
        <begin position="233"/>
        <end position="271"/>
    </location>
</feature>
<dbReference type="Pfam" id="PF00067">
    <property type="entry name" value="p450"/>
    <property type="match status" value="1"/>
</dbReference>
<evidence type="ECO:0000256" key="9">
    <source>
        <dbReference type="SAM" id="Coils"/>
    </source>
</evidence>
<dbReference type="CDD" id="cd20653">
    <property type="entry name" value="CYP81"/>
    <property type="match status" value="1"/>
</dbReference>
<keyword evidence="6" id="KW-0472">Membrane</keyword>
<evidence type="ECO:0000256" key="2">
    <source>
        <dbReference type="ARBA" id="ARBA00022617"/>
    </source>
</evidence>
<dbReference type="GO" id="GO:0016020">
    <property type="term" value="C:membrane"/>
    <property type="evidence" value="ECO:0007669"/>
    <property type="project" value="UniProtKB-SubCell"/>
</dbReference>
<keyword evidence="8" id="KW-0503">Monooxygenase</keyword>
<keyword evidence="9" id="KW-0175">Coiled coil</keyword>
<dbReference type="InterPro" id="IPR050651">
    <property type="entry name" value="Plant_Cytochrome_P450_Monoox"/>
</dbReference>
<reference evidence="10" key="1">
    <citation type="journal article" date="2023" name="Plant J.">
        <title>The genome of the king protea, Protea cynaroides.</title>
        <authorList>
            <person name="Chang J."/>
            <person name="Duong T.A."/>
            <person name="Schoeman C."/>
            <person name="Ma X."/>
            <person name="Roodt D."/>
            <person name="Barker N."/>
            <person name="Li Z."/>
            <person name="Van de Peer Y."/>
            <person name="Mizrachi E."/>
        </authorList>
    </citation>
    <scope>NUCLEOTIDE SEQUENCE</scope>
    <source>
        <tissue evidence="10">Young leaves</tissue>
    </source>
</reference>
<keyword evidence="4 8" id="KW-0560">Oxidoreductase</keyword>
<dbReference type="SUPFAM" id="SSF48264">
    <property type="entry name" value="Cytochrome P450"/>
    <property type="match status" value="1"/>
</dbReference>
<dbReference type="EMBL" id="JAMYWD010000007">
    <property type="protein sequence ID" value="KAJ4967275.1"/>
    <property type="molecule type" value="Genomic_DNA"/>
</dbReference>
<dbReference type="GO" id="GO:0004497">
    <property type="term" value="F:monooxygenase activity"/>
    <property type="evidence" value="ECO:0007669"/>
    <property type="project" value="UniProtKB-KW"/>
</dbReference>
<dbReference type="GO" id="GO:0020037">
    <property type="term" value="F:heme binding"/>
    <property type="evidence" value="ECO:0007669"/>
    <property type="project" value="InterPro"/>
</dbReference>
<evidence type="ECO:0000313" key="10">
    <source>
        <dbReference type="EMBL" id="KAJ4967275.1"/>
    </source>
</evidence>
<keyword evidence="3 7" id="KW-0479">Metal-binding</keyword>
<evidence type="ECO:0000256" key="4">
    <source>
        <dbReference type="ARBA" id="ARBA00023002"/>
    </source>
</evidence>
<dbReference type="FunFam" id="1.10.630.10:FF:000023">
    <property type="entry name" value="Cytochrome P450 family protein"/>
    <property type="match status" value="1"/>
</dbReference>
<dbReference type="OrthoDB" id="1055148at2759"/>
<dbReference type="InterPro" id="IPR001128">
    <property type="entry name" value="Cyt_P450"/>
</dbReference>
<dbReference type="PRINTS" id="PR00463">
    <property type="entry name" value="EP450I"/>
</dbReference>
<protein>
    <recommendedName>
        <fullName evidence="12">Cytochrome P450</fullName>
    </recommendedName>
</protein>
<dbReference type="InterPro" id="IPR036396">
    <property type="entry name" value="Cyt_P450_sf"/>
</dbReference>
<keyword evidence="2 7" id="KW-0349">Heme</keyword>
<dbReference type="GO" id="GO:0005506">
    <property type="term" value="F:iron ion binding"/>
    <property type="evidence" value="ECO:0007669"/>
    <property type="project" value="InterPro"/>
</dbReference>
<dbReference type="PANTHER" id="PTHR47947:SF3">
    <property type="entry name" value="CYTOCHROME P450 81D1-LIKE"/>
    <property type="match status" value="1"/>
</dbReference>
<comment type="cofactor">
    <cofactor evidence="7">
        <name>heme</name>
        <dbReference type="ChEBI" id="CHEBI:30413"/>
    </cofactor>
</comment>
<accession>A0A9Q0QPP0</accession>
<evidence type="ECO:0000256" key="7">
    <source>
        <dbReference type="PIRSR" id="PIRSR602401-1"/>
    </source>
</evidence>
<dbReference type="InterPro" id="IPR017972">
    <property type="entry name" value="Cyt_P450_CS"/>
</dbReference>
<comment type="caution">
    <text evidence="10">The sequence shown here is derived from an EMBL/GenBank/DDBJ whole genome shotgun (WGS) entry which is preliminary data.</text>
</comment>
<evidence type="ECO:0000256" key="8">
    <source>
        <dbReference type="RuleBase" id="RU000461"/>
    </source>
</evidence>
<proteinExistence type="inferred from homology"/>
<name>A0A9Q0QPP0_9MAGN</name>
<comment type="subcellular location">
    <subcellularLocation>
        <location evidence="1">Membrane</location>
    </subcellularLocation>
</comment>
<evidence type="ECO:0000256" key="6">
    <source>
        <dbReference type="ARBA" id="ARBA00023136"/>
    </source>
</evidence>
<dbReference type="InterPro" id="IPR002401">
    <property type="entry name" value="Cyt_P450_E_grp-I"/>
</dbReference>
<organism evidence="10 11">
    <name type="scientific">Protea cynaroides</name>
    <dbReference type="NCBI Taxonomy" id="273540"/>
    <lineage>
        <taxon>Eukaryota</taxon>
        <taxon>Viridiplantae</taxon>
        <taxon>Streptophyta</taxon>
        <taxon>Embryophyta</taxon>
        <taxon>Tracheophyta</taxon>
        <taxon>Spermatophyta</taxon>
        <taxon>Magnoliopsida</taxon>
        <taxon>Proteales</taxon>
        <taxon>Proteaceae</taxon>
        <taxon>Protea</taxon>
    </lineage>
</organism>
<dbReference type="PROSITE" id="PS00086">
    <property type="entry name" value="CYTOCHROME_P450"/>
    <property type="match status" value="1"/>
</dbReference>